<evidence type="ECO:0000256" key="8">
    <source>
        <dbReference type="ARBA" id="ARBA00051935"/>
    </source>
</evidence>
<keyword evidence="5" id="KW-0560">Oxidoreductase</keyword>
<dbReference type="HAMAP" id="MF_00956">
    <property type="entry name" value="GDP_fucose_synth"/>
    <property type="match status" value="1"/>
</dbReference>
<evidence type="ECO:0000256" key="6">
    <source>
        <dbReference type="ARBA" id="ARBA00023235"/>
    </source>
</evidence>
<name>M1HHD9_9PHYC</name>
<dbReference type="FunFam" id="3.40.50.720:FF:000101">
    <property type="entry name" value="GDP-L-fucose synthase"/>
    <property type="match status" value="1"/>
</dbReference>
<dbReference type="GO" id="GO:0050577">
    <property type="term" value="F:GDP-L-fucose synthase activity"/>
    <property type="evidence" value="ECO:0007669"/>
    <property type="project" value="UniProtKB-EC"/>
</dbReference>
<feature type="domain" description="NAD-dependent epimerase/dehydratase" evidence="9">
    <location>
        <begin position="7"/>
        <end position="238"/>
    </location>
</feature>
<dbReference type="PANTHER" id="PTHR43238">
    <property type="entry name" value="GDP-L-FUCOSE SYNTHASE"/>
    <property type="match status" value="1"/>
</dbReference>
<comment type="pathway">
    <text evidence="1">Nucleotide-sugar biosynthesis; GDP-L-fucose biosynthesis via de novo pathway; GDP-L-fucose from GDP-alpha-D-mannose: step 2/2.</text>
</comment>
<dbReference type="InterPro" id="IPR036291">
    <property type="entry name" value="NAD(P)-bd_dom_sf"/>
</dbReference>
<evidence type="ECO:0000256" key="7">
    <source>
        <dbReference type="ARBA" id="ARBA00023268"/>
    </source>
</evidence>
<comment type="similarity">
    <text evidence="2">Belongs to the NAD(P)-dependent epimerase/dehydratase family. Fucose synthase subfamily.</text>
</comment>
<dbReference type="InterPro" id="IPR028614">
    <property type="entry name" value="GDP_fucose/colitose_synth"/>
</dbReference>
<dbReference type="Gene3D" id="3.90.25.10">
    <property type="entry name" value="UDP-galactose 4-epimerase, domain 1"/>
    <property type="match status" value="1"/>
</dbReference>
<reference evidence="10" key="1">
    <citation type="submission" date="2012-10" db="EMBL/GenBank/DDBJ databases">
        <title>Towards defining the chloroviruses: a genomic journey through a genus of large DNA viruses.</title>
        <authorList>
            <person name="Jeanniard A."/>
            <person name="Dunigan D.D."/>
            <person name="Gurnon J.R."/>
            <person name="Agarkova I."/>
            <person name="Kang M."/>
            <person name="Vitek J."/>
            <person name="Duncan G."/>
            <person name="McClung O.W."/>
            <person name="Larsen M."/>
            <person name="Claverie J.-M."/>
            <person name="Van Etten J.L."/>
            <person name="Blanc G."/>
        </authorList>
    </citation>
    <scope>NUCLEOTIDE SEQUENCE</scope>
</reference>
<comment type="catalytic activity">
    <reaction evidence="8">
        <text>GDP-beta-L-fucose + NADP(+) = GDP-4-dehydro-alpha-D-rhamnose + NADPH + H(+)</text>
        <dbReference type="Rhea" id="RHEA:18885"/>
        <dbReference type="ChEBI" id="CHEBI:15378"/>
        <dbReference type="ChEBI" id="CHEBI:57273"/>
        <dbReference type="ChEBI" id="CHEBI:57783"/>
        <dbReference type="ChEBI" id="CHEBI:57964"/>
        <dbReference type="ChEBI" id="CHEBI:58349"/>
        <dbReference type="EC" id="1.1.1.271"/>
    </reaction>
</comment>
<sequence>MEKHSKIYVAGHTGMVGSALMRLLQKEGYMNIVTRTSKDLDLTNQREVNAFFEIELPEYVFLAAAKVGGIHANNSFGGDFIHDNLMIQTNVIHASKMFGVKKLVFLGSSCIYPKEAQNPIKEEYLMTGFLEPTNKPYAIAKIAGIEMCDAYRKQYGCNFVSVMPTNLSGPNDRYDLNNGHVFPVLIRKFCEAKVHNVPSVKLWGTGIARREFLHVDDLARGIFVVMEKYDSPGPINIGYGSDVSISELAEIIREIVGYNGTIIYDTSMPDGTLRKLIDSTKIHALGWKPEISLIDNIKMCVNDFMENYNRYVHDEQNRNH</sequence>
<dbReference type="SUPFAM" id="SSF51735">
    <property type="entry name" value="NAD(P)-binding Rossmann-fold domains"/>
    <property type="match status" value="1"/>
</dbReference>
<evidence type="ECO:0000259" key="9">
    <source>
        <dbReference type="Pfam" id="PF01370"/>
    </source>
</evidence>
<proteinExistence type="inferred from homology"/>
<gene>
    <name evidence="10" type="primary">NYs-1_404L</name>
    <name evidence="10" type="ORF">PBCVNYs1_404L</name>
</gene>
<evidence type="ECO:0000313" key="10">
    <source>
        <dbReference type="EMBL" id="AGE58718.1"/>
    </source>
</evidence>
<dbReference type="EMBL" id="JX997183">
    <property type="protein sequence ID" value="AGE58718.1"/>
    <property type="molecule type" value="Genomic_DNA"/>
</dbReference>
<dbReference type="PANTHER" id="PTHR43238:SF1">
    <property type="entry name" value="GDP-L-FUCOSE SYNTHASE"/>
    <property type="match status" value="1"/>
</dbReference>
<evidence type="ECO:0000256" key="5">
    <source>
        <dbReference type="ARBA" id="ARBA00023002"/>
    </source>
</evidence>
<dbReference type="EC" id="1.1.1.271" evidence="3"/>
<protein>
    <recommendedName>
        <fullName evidence="3">GDP-L-fucose synthase</fullName>
        <ecNumber evidence="3">1.1.1.271</ecNumber>
    </recommendedName>
</protein>
<organism evidence="10">
    <name type="scientific">Paramecium bursaria Chlorella virus NYs1</name>
    <dbReference type="NCBI Taxonomy" id="83442"/>
    <lineage>
        <taxon>Viruses</taxon>
        <taxon>Varidnaviria</taxon>
        <taxon>Bamfordvirae</taxon>
        <taxon>Nucleocytoviricota</taxon>
        <taxon>Megaviricetes</taxon>
        <taxon>Algavirales</taxon>
        <taxon>Phycodnaviridae</taxon>
        <taxon>Chlorovirus</taxon>
        <taxon>Chlorovirus newyorkense</taxon>
    </lineage>
</organism>
<dbReference type="CDD" id="cd05239">
    <property type="entry name" value="GDP_FS_SDR_e"/>
    <property type="match status" value="1"/>
</dbReference>
<dbReference type="RefSeq" id="YP_009665363.1">
    <property type="nucleotide sequence ID" value="NC_043235.1"/>
</dbReference>
<keyword evidence="7" id="KW-0511">Multifunctional enzyme</keyword>
<dbReference type="KEGG" id="vg:40525582"/>
<evidence type="ECO:0000256" key="1">
    <source>
        <dbReference type="ARBA" id="ARBA00004883"/>
    </source>
</evidence>
<dbReference type="Pfam" id="PF01370">
    <property type="entry name" value="Epimerase"/>
    <property type="match status" value="1"/>
</dbReference>
<evidence type="ECO:0000256" key="3">
    <source>
        <dbReference type="ARBA" id="ARBA00012371"/>
    </source>
</evidence>
<evidence type="ECO:0000256" key="2">
    <source>
        <dbReference type="ARBA" id="ARBA00005959"/>
    </source>
</evidence>
<evidence type="ECO:0000256" key="4">
    <source>
        <dbReference type="ARBA" id="ARBA00022857"/>
    </source>
</evidence>
<dbReference type="Gene3D" id="3.40.50.720">
    <property type="entry name" value="NAD(P)-binding Rossmann-like Domain"/>
    <property type="match status" value="1"/>
</dbReference>
<dbReference type="InterPro" id="IPR001509">
    <property type="entry name" value="Epimerase_deHydtase"/>
</dbReference>
<accession>M1HHD9</accession>
<dbReference type="GO" id="GO:0016853">
    <property type="term" value="F:isomerase activity"/>
    <property type="evidence" value="ECO:0007669"/>
    <property type="project" value="UniProtKB-KW"/>
</dbReference>
<dbReference type="GeneID" id="40525582"/>
<keyword evidence="6" id="KW-0413">Isomerase</keyword>
<keyword evidence="4" id="KW-0521">NADP</keyword>